<keyword evidence="2 6" id="KW-0808">Transferase</keyword>
<evidence type="ECO:0000313" key="6">
    <source>
        <dbReference type="EMBL" id="CAA9525191.1"/>
    </source>
</evidence>
<evidence type="ECO:0000256" key="2">
    <source>
        <dbReference type="ARBA" id="ARBA00022679"/>
    </source>
</evidence>
<dbReference type="SUPFAM" id="SSF53448">
    <property type="entry name" value="Nucleotide-diphospho-sugar transferases"/>
    <property type="match status" value="1"/>
</dbReference>
<gene>
    <name evidence="6" type="ORF">AVDCRST_MAG13-3671</name>
</gene>
<evidence type="ECO:0000256" key="4">
    <source>
        <dbReference type="PIRSR" id="PIRSR000806-1"/>
    </source>
</evidence>
<evidence type="ECO:0000256" key="3">
    <source>
        <dbReference type="ARBA" id="ARBA00022695"/>
    </source>
</evidence>
<dbReference type="InterPro" id="IPR002618">
    <property type="entry name" value="UDPGP_fam"/>
</dbReference>
<dbReference type="GO" id="GO:0003983">
    <property type="term" value="F:UTP:glucose-1-phosphate uridylyltransferase activity"/>
    <property type="evidence" value="ECO:0007669"/>
    <property type="project" value="UniProtKB-EC"/>
</dbReference>
<accession>A0A6J4TJS9</accession>
<name>A0A6J4TJS9_9ACTN</name>
<dbReference type="AlphaFoldDB" id="A0A6J4TJS9"/>
<dbReference type="Pfam" id="PF01704">
    <property type="entry name" value="UDPGP"/>
    <property type="match status" value="1"/>
</dbReference>
<feature type="binding site" evidence="5">
    <location>
        <position position="156"/>
    </location>
    <ligand>
        <name>UTP</name>
        <dbReference type="ChEBI" id="CHEBI:46398"/>
    </ligand>
</feature>
<dbReference type="Gene3D" id="3.90.550.10">
    <property type="entry name" value="Spore Coat Polysaccharide Biosynthesis Protein SpsA, Chain A"/>
    <property type="match status" value="1"/>
</dbReference>
<feature type="binding site" evidence="5">
    <location>
        <position position="184"/>
    </location>
    <ligand>
        <name>UTP</name>
        <dbReference type="ChEBI" id="CHEBI:46398"/>
    </ligand>
</feature>
<dbReference type="FunFam" id="2.160.10.10:FF:000001">
    <property type="entry name" value="UTP--glucose-1-phosphate uridylyltransferase"/>
    <property type="match status" value="1"/>
</dbReference>
<dbReference type="PANTHER" id="PTHR43511">
    <property type="match status" value="1"/>
</dbReference>
<evidence type="ECO:0000256" key="1">
    <source>
        <dbReference type="ARBA" id="ARBA00010401"/>
    </source>
</evidence>
<feature type="binding site" evidence="5">
    <location>
        <position position="92"/>
    </location>
    <ligand>
        <name>UTP</name>
        <dbReference type="ChEBI" id="CHEBI:46398"/>
    </ligand>
</feature>
<protein>
    <submittedName>
        <fullName evidence="6">UTP--glucose-1-phosphate uridylyltransferase</fullName>
        <ecNumber evidence="6">2.7.7.9</ecNumber>
    </submittedName>
</protein>
<dbReference type="EMBL" id="CADCVO010000571">
    <property type="protein sequence ID" value="CAA9525191.1"/>
    <property type="molecule type" value="Genomic_DNA"/>
</dbReference>
<feature type="binding site" evidence="5">
    <location>
        <position position="361"/>
    </location>
    <ligand>
        <name>UTP</name>
        <dbReference type="ChEBI" id="CHEBI:46398"/>
    </ligand>
</feature>
<dbReference type="EC" id="2.7.7.9" evidence="6"/>
<evidence type="ECO:0000256" key="5">
    <source>
        <dbReference type="PIRSR" id="PIRSR000806-2"/>
    </source>
</evidence>
<organism evidence="6">
    <name type="scientific">uncultured Solirubrobacteraceae bacterium</name>
    <dbReference type="NCBI Taxonomy" id="1162706"/>
    <lineage>
        <taxon>Bacteria</taxon>
        <taxon>Bacillati</taxon>
        <taxon>Actinomycetota</taxon>
        <taxon>Thermoleophilia</taxon>
        <taxon>Solirubrobacterales</taxon>
        <taxon>Solirubrobacteraceae</taxon>
        <taxon>environmental samples</taxon>
    </lineage>
</organism>
<dbReference type="Gene3D" id="2.160.10.10">
    <property type="entry name" value="Hexapeptide repeat proteins"/>
    <property type="match status" value="1"/>
</dbReference>
<dbReference type="GO" id="GO:0006011">
    <property type="term" value="P:UDP-alpha-D-glucose metabolic process"/>
    <property type="evidence" value="ECO:0007669"/>
    <property type="project" value="InterPro"/>
</dbReference>
<keyword evidence="3 6" id="KW-0548">Nucleotidyltransferase</keyword>
<sequence length="462" mass="49180">MSAPAEDPAVAKLRASGAGDAALRAFARHVERVRGGETGLLPEAEIEPVGLLPDAADLPAPSPERVAEVLGQTVVVKLNGGLGTSMGLEGPKSLLEVRDGLTFLDVIARQLQHVRAEHGVPVPLVLMNSFATRDPSLAALDEHEGLDQAVPRDFLQGKVPKLRADDLTPVTWEADPDLEWAPPGHGDLYASLVTSGMLDALRGAGLRYAFVSNADNLGATLDPALLDFFASSGAPFLMEVADRTAADRKGGHLAVRRGGGLVLREIAQTPDDDVDAFQDVARHRYFNTNSLWVDLDALQEALEAGGGALDLPRIVNRKTVDPRDADSPAVLQLETAMGAAIDVWEGAQAVRVPRGRYSPVKTTNDLLAIRSDAYVLTDDQRVQLAPGRDGRPPDVDLDKRFKVVAAFEERFPDGAPSLVRCDRLEVEGDVAFAGGVVVRGRVRVAHDGPGRHTVPAGTVLEG</sequence>
<comment type="similarity">
    <text evidence="1">Belongs to the UDPGP type 1 family.</text>
</comment>
<dbReference type="PIRSF" id="PIRSF000806">
    <property type="entry name" value="UDPGP"/>
    <property type="match status" value="1"/>
</dbReference>
<dbReference type="InterPro" id="IPR016267">
    <property type="entry name" value="UDPGP_trans"/>
</dbReference>
<dbReference type="CDD" id="cd00897">
    <property type="entry name" value="UGPase_euk"/>
    <property type="match status" value="1"/>
</dbReference>
<feature type="binding site" evidence="4">
    <location>
        <position position="185"/>
    </location>
    <ligand>
        <name>substrate</name>
    </ligand>
</feature>
<feature type="binding site" evidence="5">
    <location>
        <position position="215"/>
    </location>
    <ligand>
        <name>UTP</name>
        <dbReference type="ChEBI" id="CHEBI:46398"/>
    </ligand>
</feature>
<proteinExistence type="inferred from homology"/>
<dbReference type="InterPro" id="IPR029044">
    <property type="entry name" value="Nucleotide-diphossugar_trans"/>
</dbReference>
<reference evidence="6" key="1">
    <citation type="submission" date="2020-02" db="EMBL/GenBank/DDBJ databases">
        <authorList>
            <person name="Meier V. D."/>
        </authorList>
    </citation>
    <scope>NUCLEOTIDE SEQUENCE</scope>
    <source>
        <strain evidence="6">AVDCRST_MAG13</strain>
    </source>
</reference>